<dbReference type="SMART" id="SM00450">
    <property type="entry name" value="RHOD"/>
    <property type="match status" value="1"/>
</dbReference>
<dbReference type="PROSITE" id="PS50206">
    <property type="entry name" value="RHODANESE_3"/>
    <property type="match status" value="1"/>
</dbReference>
<sequence length="116" mass="12697">MMLKTVAELVKTARKQLRVVDAVTAKQELESNQGLLIDVRETTEHQNSPVNGAIHIARGVLEPTMLAKFNDENLPIYLHCASGARATFAAQQLTSLGYQNVTVISCKSDDVKQVFG</sequence>
<organism evidence="2 3">
    <name type="scientific">Thalassotalea eurytherma</name>
    <dbReference type="NCBI Taxonomy" id="1144278"/>
    <lineage>
        <taxon>Bacteria</taxon>
        <taxon>Pseudomonadati</taxon>
        <taxon>Pseudomonadota</taxon>
        <taxon>Gammaproteobacteria</taxon>
        <taxon>Alteromonadales</taxon>
        <taxon>Colwelliaceae</taxon>
        <taxon>Thalassotalea</taxon>
    </lineage>
</organism>
<dbReference type="Proteomes" id="UP001157133">
    <property type="component" value="Unassembled WGS sequence"/>
</dbReference>
<dbReference type="InterPro" id="IPR050229">
    <property type="entry name" value="GlpE_sulfurtransferase"/>
</dbReference>
<feature type="domain" description="Rhodanese" evidence="1">
    <location>
        <begin position="30"/>
        <end position="107"/>
    </location>
</feature>
<dbReference type="Gene3D" id="3.40.250.10">
    <property type="entry name" value="Rhodanese-like domain"/>
    <property type="match status" value="1"/>
</dbReference>
<keyword evidence="3" id="KW-1185">Reference proteome</keyword>
<dbReference type="PANTHER" id="PTHR43031:SF1">
    <property type="entry name" value="PYRIDINE NUCLEOTIDE-DISULPHIDE OXIDOREDUCTASE"/>
    <property type="match status" value="1"/>
</dbReference>
<reference evidence="2 3" key="1">
    <citation type="submission" date="2023-03" db="EMBL/GenBank/DDBJ databases">
        <title>Draft genome sequence of Thalassotalea eurytherma JCM 18482T.</title>
        <authorList>
            <person name="Sawabe T."/>
        </authorList>
    </citation>
    <scope>NUCLEOTIDE SEQUENCE [LARGE SCALE GENOMIC DNA]</scope>
    <source>
        <strain evidence="2 3">JCM 18482</strain>
    </source>
</reference>
<comment type="caution">
    <text evidence="2">The sequence shown here is derived from an EMBL/GenBank/DDBJ whole genome shotgun (WGS) entry which is preliminary data.</text>
</comment>
<dbReference type="EMBL" id="BSSU01000008">
    <property type="protein sequence ID" value="GLX82224.1"/>
    <property type="molecule type" value="Genomic_DNA"/>
</dbReference>
<evidence type="ECO:0000259" key="1">
    <source>
        <dbReference type="PROSITE" id="PS50206"/>
    </source>
</evidence>
<accession>A0ABQ6H3X9</accession>
<dbReference type="CDD" id="cd00158">
    <property type="entry name" value="RHOD"/>
    <property type="match status" value="1"/>
</dbReference>
<proteinExistence type="predicted"/>
<name>A0ABQ6H3X9_9GAMM</name>
<dbReference type="InterPro" id="IPR036873">
    <property type="entry name" value="Rhodanese-like_dom_sf"/>
</dbReference>
<dbReference type="Pfam" id="PF00581">
    <property type="entry name" value="Rhodanese"/>
    <property type="match status" value="1"/>
</dbReference>
<gene>
    <name evidence="2" type="ORF">theurythT_16760</name>
</gene>
<dbReference type="SUPFAM" id="SSF52821">
    <property type="entry name" value="Rhodanese/Cell cycle control phosphatase"/>
    <property type="match status" value="1"/>
</dbReference>
<dbReference type="PANTHER" id="PTHR43031">
    <property type="entry name" value="FAD-DEPENDENT OXIDOREDUCTASE"/>
    <property type="match status" value="1"/>
</dbReference>
<dbReference type="InterPro" id="IPR001763">
    <property type="entry name" value="Rhodanese-like_dom"/>
</dbReference>
<evidence type="ECO:0000313" key="3">
    <source>
        <dbReference type="Proteomes" id="UP001157133"/>
    </source>
</evidence>
<protein>
    <submittedName>
        <fullName evidence="2">Sulfurtransferase</fullName>
    </submittedName>
</protein>
<evidence type="ECO:0000313" key="2">
    <source>
        <dbReference type="EMBL" id="GLX82224.1"/>
    </source>
</evidence>